<sequence length="269" mass="28288">MEHRRVVIGAVVPAFALAPGGVCATAIRAQQAGALVDTSLASRSRVSARGVRRARGARTMRMQQAAGDAQGQAAAPVHVKRVLVPIANGSEEIETACITDTLVRAGADVTVASVELIRVCTMSRGLKIDADAMIDDVKDMHFDLIAMPGGMPGAERLRDCATLKEMLLQQDSMNKRIAAICAAPAVILAPHGILKDRRATCFPAKHFLDALPIPIDTDEDSVVIAGNITTSKGPGTALVFALSLVEQMFGSAKALELAGTMLLDPAESW</sequence>
<dbReference type="EMBL" id="VRMN01000001">
    <property type="protein sequence ID" value="KAA8499178.1"/>
    <property type="molecule type" value="Genomic_DNA"/>
</dbReference>
<organism evidence="3 4">
    <name type="scientific">Porphyridium purpureum</name>
    <name type="common">Red alga</name>
    <name type="synonym">Porphyridium cruentum</name>
    <dbReference type="NCBI Taxonomy" id="35688"/>
    <lineage>
        <taxon>Eukaryota</taxon>
        <taxon>Rhodophyta</taxon>
        <taxon>Bangiophyceae</taxon>
        <taxon>Porphyridiales</taxon>
        <taxon>Porphyridiaceae</taxon>
        <taxon>Porphyridium</taxon>
    </lineage>
</organism>
<keyword evidence="1" id="KW-0677">Repeat</keyword>
<dbReference type="GO" id="GO:0005737">
    <property type="term" value="C:cytoplasm"/>
    <property type="evidence" value="ECO:0007669"/>
    <property type="project" value="TreeGrafter"/>
</dbReference>
<dbReference type="SUPFAM" id="SSF52317">
    <property type="entry name" value="Class I glutamine amidotransferase-like"/>
    <property type="match status" value="1"/>
</dbReference>
<dbReference type="Proteomes" id="UP000324585">
    <property type="component" value="Unassembled WGS sequence"/>
</dbReference>
<dbReference type="PANTHER" id="PTHR48094">
    <property type="entry name" value="PROTEIN/NUCLEIC ACID DEGLYCASE DJ-1-RELATED"/>
    <property type="match status" value="1"/>
</dbReference>
<protein>
    <submittedName>
        <fullName evidence="3">Protein DJ-1-like B</fullName>
    </submittedName>
</protein>
<evidence type="ECO:0000313" key="4">
    <source>
        <dbReference type="Proteomes" id="UP000324585"/>
    </source>
</evidence>
<dbReference type="InterPro" id="IPR006287">
    <property type="entry name" value="DJ-1"/>
</dbReference>
<dbReference type="GO" id="GO:1903189">
    <property type="term" value="P:glyoxal metabolic process"/>
    <property type="evidence" value="ECO:0007669"/>
    <property type="project" value="TreeGrafter"/>
</dbReference>
<proteinExistence type="predicted"/>
<dbReference type="AlphaFoldDB" id="A0A5J4Z7I2"/>
<dbReference type="OMA" id="KATCYPG"/>
<accession>A0A5J4Z7I2</accession>
<dbReference type="CDD" id="cd03135">
    <property type="entry name" value="GATase1_DJ-1"/>
    <property type="match status" value="1"/>
</dbReference>
<keyword evidence="4" id="KW-1185">Reference proteome</keyword>
<evidence type="ECO:0000256" key="1">
    <source>
        <dbReference type="ARBA" id="ARBA00022737"/>
    </source>
</evidence>
<name>A0A5J4Z7I2_PORPP</name>
<comment type="caution">
    <text evidence="3">The sequence shown here is derived from an EMBL/GenBank/DDBJ whole genome shotgun (WGS) entry which is preliminary data.</text>
</comment>
<feature type="domain" description="DJ-1/PfpI" evidence="2">
    <location>
        <begin position="80"/>
        <end position="247"/>
    </location>
</feature>
<dbReference type="FunFam" id="3.40.50.880:FF:000015">
    <property type="entry name" value="Protein DJ-1 homolog C"/>
    <property type="match status" value="1"/>
</dbReference>
<dbReference type="PANTHER" id="PTHR48094:SF12">
    <property type="entry name" value="PARKINSON DISEASE PROTEIN 7 HOMOLOG"/>
    <property type="match status" value="1"/>
</dbReference>
<dbReference type="InterPro" id="IPR050325">
    <property type="entry name" value="Prot/Nucl_acid_deglycase"/>
</dbReference>
<dbReference type="NCBIfam" id="TIGR01383">
    <property type="entry name" value="not_thiJ"/>
    <property type="match status" value="1"/>
</dbReference>
<dbReference type="InterPro" id="IPR002818">
    <property type="entry name" value="DJ-1/PfpI"/>
</dbReference>
<reference evidence="4" key="1">
    <citation type="journal article" date="2019" name="Nat. Commun.">
        <title>Expansion of phycobilisome linker gene families in mesophilic red algae.</title>
        <authorList>
            <person name="Lee J."/>
            <person name="Kim D."/>
            <person name="Bhattacharya D."/>
            <person name="Yoon H.S."/>
        </authorList>
    </citation>
    <scope>NUCLEOTIDE SEQUENCE [LARGE SCALE GENOMIC DNA]</scope>
    <source>
        <strain evidence="4">CCMP 1328</strain>
    </source>
</reference>
<dbReference type="Gene3D" id="3.40.50.880">
    <property type="match status" value="1"/>
</dbReference>
<dbReference type="Pfam" id="PF01965">
    <property type="entry name" value="DJ-1_PfpI"/>
    <property type="match status" value="1"/>
</dbReference>
<dbReference type="OrthoDB" id="543156at2759"/>
<dbReference type="InterPro" id="IPR029062">
    <property type="entry name" value="Class_I_gatase-like"/>
</dbReference>
<evidence type="ECO:0000259" key="2">
    <source>
        <dbReference type="Pfam" id="PF01965"/>
    </source>
</evidence>
<gene>
    <name evidence="3" type="ORF">FVE85_6763</name>
</gene>
<evidence type="ECO:0000313" key="3">
    <source>
        <dbReference type="EMBL" id="KAA8499178.1"/>
    </source>
</evidence>